<evidence type="ECO:0000259" key="1">
    <source>
        <dbReference type="Pfam" id="PF05050"/>
    </source>
</evidence>
<accession>A0A437M1X5</accession>
<dbReference type="NCBIfam" id="TIGR01444">
    <property type="entry name" value="fkbM_fam"/>
    <property type="match status" value="1"/>
</dbReference>
<dbReference type="Pfam" id="PF05050">
    <property type="entry name" value="Methyltransf_21"/>
    <property type="match status" value="1"/>
</dbReference>
<name>A0A437M1X5_9PROT</name>
<dbReference type="OrthoDB" id="5679686at2"/>
<dbReference type="InterPro" id="IPR006342">
    <property type="entry name" value="FkbM_mtfrase"/>
</dbReference>
<dbReference type="SUPFAM" id="SSF53335">
    <property type="entry name" value="S-adenosyl-L-methionine-dependent methyltransferases"/>
    <property type="match status" value="1"/>
</dbReference>
<keyword evidence="3" id="KW-1185">Reference proteome</keyword>
<proteinExistence type="predicted"/>
<feature type="domain" description="Methyltransferase FkbM" evidence="1">
    <location>
        <begin position="87"/>
        <end position="226"/>
    </location>
</feature>
<dbReference type="RefSeq" id="WP_127789690.1">
    <property type="nucleotide sequence ID" value="NZ_SACL01000010.1"/>
</dbReference>
<dbReference type="Gene3D" id="3.40.50.150">
    <property type="entry name" value="Vaccinia Virus protein VP39"/>
    <property type="match status" value="1"/>
</dbReference>
<dbReference type="AlphaFoldDB" id="A0A437M1X5"/>
<dbReference type="InterPro" id="IPR052514">
    <property type="entry name" value="SAM-dependent_MTase"/>
</dbReference>
<dbReference type="GO" id="GO:0032259">
    <property type="term" value="P:methylation"/>
    <property type="evidence" value="ECO:0007669"/>
    <property type="project" value="UniProtKB-KW"/>
</dbReference>
<comment type="caution">
    <text evidence="2">The sequence shown here is derived from an EMBL/GenBank/DDBJ whole genome shotgun (WGS) entry which is preliminary data.</text>
</comment>
<keyword evidence="2" id="KW-0808">Transferase</keyword>
<organism evidence="2 3">
    <name type="scientific">Rhodovarius crocodyli</name>
    <dbReference type="NCBI Taxonomy" id="1979269"/>
    <lineage>
        <taxon>Bacteria</taxon>
        <taxon>Pseudomonadati</taxon>
        <taxon>Pseudomonadota</taxon>
        <taxon>Alphaproteobacteria</taxon>
        <taxon>Acetobacterales</taxon>
        <taxon>Roseomonadaceae</taxon>
        <taxon>Rhodovarius</taxon>
    </lineage>
</organism>
<evidence type="ECO:0000313" key="2">
    <source>
        <dbReference type="EMBL" id="RVT91586.1"/>
    </source>
</evidence>
<reference evidence="2 3" key="1">
    <citation type="submission" date="2019-01" db="EMBL/GenBank/DDBJ databases">
        <authorList>
            <person name="Chen W.-M."/>
        </authorList>
    </citation>
    <scope>NUCLEOTIDE SEQUENCE [LARGE SCALE GENOMIC DNA]</scope>
    <source>
        <strain evidence="2 3">CCP-6</strain>
    </source>
</reference>
<dbReference type="GO" id="GO:0008168">
    <property type="term" value="F:methyltransferase activity"/>
    <property type="evidence" value="ECO:0007669"/>
    <property type="project" value="UniProtKB-KW"/>
</dbReference>
<dbReference type="PANTHER" id="PTHR34203">
    <property type="entry name" value="METHYLTRANSFERASE, FKBM FAMILY PROTEIN"/>
    <property type="match status" value="1"/>
</dbReference>
<dbReference type="InterPro" id="IPR029063">
    <property type="entry name" value="SAM-dependent_MTases_sf"/>
</dbReference>
<protein>
    <submittedName>
        <fullName evidence="2">FkbM family methyltransferase</fullName>
    </submittedName>
</protein>
<dbReference type="Proteomes" id="UP000282957">
    <property type="component" value="Unassembled WGS sequence"/>
</dbReference>
<gene>
    <name evidence="2" type="ORF">EOD42_21705</name>
</gene>
<sequence>MSRSLARTLHRIARLATAPLRQARRASTLALLHEATLQRVEVPSSAGPLTIICPSNRSLHDPYGFGRDEPETVAWIESLPADAVLWDIGANVGLYTVFAGRRGLRVLAFEPSAQSFAAMQRNLEANGLDGVVEAYCLALDATPGLARLAMHASEAGHAMHGIRGVQGARFSQAVPAISVDGFVLGFGATPPTHIKLDVDGIEPAVLEGAREMLLRHVREVLVELEGENQRLVPGYLASLGFNEVPGEGRNRLFRR</sequence>
<dbReference type="EMBL" id="SACL01000010">
    <property type="protein sequence ID" value="RVT91586.1"/>
    <property type="molecule type" value="Genomic_DNA"/>
</dbReference>
<evidence type="ECO:0000313" key="3">
    <source>
        <dbReference type="Proteomes" id="UP000282957"/>
    </source>
</evidence>
<keyword evidence="2" id="KW-0489">Methyltransferase</keyword>
<dbReference type="PANTHER" id="PTHR34203:SF15">
    <property type="entry name" value="SLL1173 PROTEIN"/>
    <property type="match status" value="1"/>
</dbReference>